<evidence type="ECO:0000256" key="1">
    <source>
        <dbReference type="ARBA" id="ARBA00022801"/>
    </source>
</evidence>
<dbReference type="InterPro" id="IPR029058">
    <property type="entry name" value="AB_hydrolase_fold"/>
</dbReference>
<dbReference type="PANTHER" id="PTHR43798:SF31">
    <property type="entry name" value="AB HYDROLASE SUPERFAMILY PROTEIN YCLE"/>
    <property type="match status" value="1"/>
</dbReference>
<evidence type="ECO:0000313" key="4">
    <source>
        <dbReference type="Proteomes" id="UP001055167"/>
    </source>
</evidence>
<feature type="domain" description="AB hydrolase-1" evidence="2">
    <location>
        <begin position="29"/>
        <end position="260"/>
    </location>
</feature>
<comment type="caution">
    <text evidence="3">The sequence shown here is derived from an EMBL/GenBank/DDBJ whole genome shotgun (WGS) entry which is preliminary data.</text>
</comment>
<sequence>MRVAAVTVTSGRSAGIAYREAGPPDAPALVFLHGIGGAARLWDHQLAAFAGEFRAVAWDMPGYGGSAPLDAVTIAGLAEALAGFLDRLALRATVLVGHSIGGMIVQQILARRPEGLRAAVLAQTSAAFGRPDGAWQQAFIAARLGPLDAGASLPELADGIVAELVGPAADPEGVALARACMAAVPEGTYRATVRALLGFDLRAALPGIAVPTLVLAGSHDTNAPAAVMERMAQRIPGAAYACLPGTGHLANAEQPAAFDAALRGFLSDLDRPGSAADG</sequence>
<keyword evidence="4" id="KW-1185">Reference proteome</keyword>
<organism evidence="3 4">
    <name type="scientific">Methylobacterium crusticola</name>
    <dbReference type="NCBI Taxonomy" id="1697972"/>
    <lineage>
        <taxon>Bacteria</taxon>
        <taxon>Pseudomonadati</taxon>
        <taxon>Pseudomonadota</taxon>
        <taxon>Alphaproteobacteria</taxon>
        <taxon>Hyphomicrobiales</taxon>
        <taxon>Methylobacteriaceae</taxon>
        <taxon>Methylobacterium</taxon>
    </lineage>
</organism>
<dbReference type="Gene3D" id="3.40.50.1820">
    <property type="entry name" value="alpha/beta hydrolase"/>
    <property type="match status" value="1"/>
</dbReference>
<reference evidence="3" key="1">
    <citation type="journal article" date="2021" name="Front. Microbiol.">
        <title>Comprehensive Comparative Genomics and Phenotyping of Methylobacterium Species.</title>
        <authorList>
            <person name="Alessa O."/>
            <person name="Ogura Y."/>
            <person name="Fujitani Y."/>
            <person name="Takami H."/>
            <person name="Hayashi T."/>
            <person name="Sahin N."/>
            <person name="Tani A."/>
        </authorList>
    </citation>
    <scope>NUCLEOTIDE SEQUENCE</scope>
    <source>
        <strain evidence="3">KCTC 52305</strain>
    </source>
</reference>
<dbReference type="PANTHER" id="PTHR43798">
    <property type="entry name" value="MONOACYLGLYCEROL LIPASE"/>
    <property type="match status" value="1"/>
</dbReference>
<dbReference type="InterPro" id="IPR000073">
    <property type="entry name" value="AB_hydrolase_1"/>
</dbReference>
<dbReference type="SUPFAM" id="SSF53474">
    <property type="entry name" value="alpha/beta-Hydrolases"/>
    <property type="match status" value="1"/>
</dbReference>
<protein>
    <submittedName>
        <fullName evidence="3">3-oxoadipate enol-lactonase 2</fullName>
    </submittedName>
</protein>
<dbReference type="PRINTS" id="PR00111">
    <property type="entry name" value="ABHYDROLASE"/>
</dbReference>
<evidence type="ECO:0000259" key="2">
    <source>
        <dbReference type="Pfam" id="PF12697"/>
    </source>
</evidence>
<name>A0ABQ4R3L9_9HYPH</name>
<keyword evidence="1" id="KW-0378">Hydrolase</keyword>
<dbReference type="Pfam" id="PF12697">
    <property type="entry name" value="Abhydrolase_6"/>
    <property type="match status" value="1"/>
</dbReference>
<dbReference type="InterPro" id="IPR050266">
    <property type="entry name" value="AB_hydrolase_sf"/>
</dbReference>
<dbReference type="EMBL" id="BPQH01000013">
    <property type="protein sequence ID" value="GJD51426.1"/>
    <property type="molecule type" value="Genomic_DNA"/>
</dbReference>
<gene>
    <name evidence="3" type="primary">catD_2</name>
    <name evidence="3" type="ORF">OPKNFCMD_4180</name>
</gene>
<accession>A0ABQ4R3L9</accession>
<dbReference type="Proteomes" id="UP001055167">
    <property type="component" value="Unassembled WGS sequence"/>
</dbReference>
<reference evidence="3" key="2">
    <citation type="submission" date="2021-08" db="EMBL/GenBank/DDBJ databases">
        <authorList>
            <person name="Tani A."/>
            <person name="Ola A."/>
            <person name="Ogura Y."/>
            <person name="Katsura K."/>
            <person name="Hayashi T."/>
        </authorList>
    </citation>
    <scope>NUCLEOTIDE SEQUENCE</scope>
    <source>
        <strain evidence="3">KCTC 52305</strain>
    </source>
</reference>
<proteinExistence type="predicted"/>
<evidence type="ECO:0000313" key="3">
    <source>
        <dbReference type="EMBL" id="GJD51426.1"/>
    </source>
</evidence>